<sequence length="59" mass="7119">MNNKYSKPAYNIYRHKYFQKTYLTNQVLQFNYEAIKRKNNKFYSALSDIESNSFITIAP</sequence>
<organism evidence="1 2">
    <name type="scientific">Pedobacter jeongneungensis</name>
    <dbReference type="NCBI Taxonomy" id="947309"/>
    <lineage>
        <taxon>Bacteria</taxon>
        <taxon>Pseudomonadati</taxon>
        <taxon>Bacteroidota</taxon>
        <taxon>Sphingobacteriia</taxon>
        <taxon>Sphingobacteriales</taxon>
        <taxon>Sphingobacteriaceae</taxon>
        <taxon>Pedobacter</taxon>
    </lineage>
</organism>
<evidence type="ECO:0000313" key="1">
    <source>
        <dbReference type="EMBL" id="GAA4205671.1"/>
    </source>
</evidence>
<evidence type="ECO:0000313" key="2">
    <source>
        <dbReference type="Proteomes" id="UP001501772"/>
    </source>
</evidence>
<accession>A0ABP8BFL6</accession>
<keyword evidence="2" id="KW-1185">Reference proteome</keyword>
<protein>
    <submittedName>
        <fullName evidence="1">Uncharacterized protein</fullName>
    </submittedName>
</protein>
<dbReference type="EMBL" id="BAABBY010000006">
    <property type="protein sequence ID" value="GAA4205671.1"/>
    <property type="molecule type" value="Genomic_DNA"/>
</dbReference>
<proteinExistence type="predicted"/>
<gene>
    <name evidence="1" type="ORF">GCM10022289_25500</name>
</gene>
<dbReference type="Proteomes" id="UP001501772">
    <property type="component" value="Unassembled WGS sequence"/>
</dbReference>
<reference evidence="2" key="1">
    <citation type="journal article" date="2019" name="Int. J. Syst. Evol. Microbiol.">
        <title>The Global Catalogue of Microorganisms (GCM) 10K type strain sequencing project: providing services to taxonomists for standard genome sequencing and annotation.</title>
        <authorList>
            <consortium name="The Broad Institute Genomics Platform"/>
            <consortium name="The Broad Institute Genome Sequencing Center for Infectious Disease"/>
            <person name="Wu L."/>
            <person name="Ma J."/>
        </authorList>
    </citation>
    <scope>NUCLEOTIDE SEQUENCE [LARGE SCALE GENOMIC DNA]</scope>
    <source>
        <strain evidence="2">JCM 17626</strain>
    </source>
</reference>
<name>A0ABP8BFL6_9SPHI</name>
<comment type="caution">
    <text evidence="1">The sequence shown here is derived from an EMBL/GenBank/DDBJ whole genome shotgun (WGS) entry which is preliminary data.</text>
</comment>